<feature type="binding site" evidence="9">
    <location>
        <position position="91"/>
    </location>
    <ligand>
        <name>Ni(2+)</name>
        <dbReference type="ChEBI" id="CHEBI:49786"/>
    </ligand>
</feature>
<comment type="catalytic activity">
    <reaction evidence="1 9">
        <text>1,2-dihydroxy-5-(methylsulfanyl)pent-1-en-3-one + O2 = 4-methylsulfanyl-2-oxobutanoate + formate + 2 H(+)</text>
        <dbReference type="Rhea" id="RHEA:24504"/>
        <dbReference type="ChEBI" id="CHEBI:15378"/>
        <dbReference type="ChEBI" id="CHEBI:15379"/>
        <dbReference type="ChEBI" id="CHEBI:15740"/>
        <dbReference type="ChEBI" id="CHEBI:16723"/>
        <dbReference type="ChEBI" id="CHEBI:49252"/>
        <dbReference type="EC" id="1.13.11.54"/>
    </reaction>
</comment>
<keyword evidence="2 9" id="KW-0533">Nickel</keyword>
<reference evidence="10 11" key="1">
    <citation type="journal article" date="2019" name="Int. J. Syst. Evol. Microbiol.">
        <title>The Global Catalogue of Microorganisms (GCM) 10K type strain sequencing project: providing services to taxonomists for standard genome sequencing and annotation.</title>
        <authorList>
            <consortium name="The Broad Institute Genomics Platform"/>
            <consortium name="The Broad Institute Genome Sequencing Center for Infectious Disease"/>
            <person name="Wu L."/>
            <person name="Ma J."/>
        </authorList>
    </citation>
    <scope>NUCLEOTIDE SEQUENCE [LARGE SCALE GENOMIC DNA]</scope>
    <source>
        <strain evidence="10 11">JCM 16083</strain>
    </source>
</reference>
<dbReference type="InterPro" id="IPR023956">
    <property type="entry name" value="ARD_bac"/>
</dbReference>
<dbReference type="InterPro" id="IPR011051">
    <property type="entry name" value="RmlC_Cupin_sf"/>
</dbReference>
<evidence type="ECO:0000256" key="8">
    <source>
        <dbReference type="ARBA" id="ARBA00023167"/>
    </source>
</evidence>
<feature type="site" description="Important to generate the dianion" evidence="9">
    <location>
        <position position="99"/>
    </location>
</feature>
<dbReference type="InterPro" id="IPR004313">
    <property type="entry name" value="ARD"/>
</dbReference>
<evidence type="ECO:0000256" key="2">
    <source>
        <dbReference type="ARBA" id="ARBA00022596"/>
    </source>
</evidence>
<comment type="catalytic activity">
    <reaction evidence="9">
        <text>1,2-dihydroxy-5-(methylsulfanyl)pent-1-en-3-one + O2 = 3-(methylsulfanyl)propanoate + CO + formate + 2 H(+)</text>
        <dbReference type="Rhea" id="RHEA:14161"/>
        <dbReference type="ChEBI" id="CHEBI:15378"/>
        <dbReference type="ChEBI" id="CHEBI:15379"/>
        <dbReference type="ChEBI" id="CHEBI:15740"/>
        <dbReference type="ChEBI" id="CHEBI:17245"/>
        <dbReference type="ChEBI" id="CHEBI:49016"/>
        <dbReference type="ChEBI" id="CHEBI:49252"/>
        <dbReference type="EC" id="1.13.11.53"/>
    </reaction>
</comment>
<dbReference type="SUPFAM" id="SSF51182">
    <property type="entry name" value="RmlC-like cupins"/>
    <property type="match status" value="1"/>
</dbReference>
<dbReference type="HAMAP" id="MF_01682">
    <property type="entry name" value="Salvage_MtnD"/>
    <property type="match status" value="1"/>
</dbReference>
<organism evidence="10 11">
    <name type="scientific">Wandonia haliotis</name>
    <dbReference type="NCBI Taxonomy" id="574963"/>
    <lineage>
        <taxon>Bacteria</taxon>
        <taxon>Pseudomonadati</taxon>
        <taxon>Bacteroidota</taxon>
        <taxon>Flavobacteriia</taxon>
        <taxon>Flavobacteriales</taxon>
        <taxon>Crocinitomicaceae</taxon>
        <taxon>Wandonia</taxon>
    </lineage>
</organism>
<dbReference type="Proteomes" id="UP001501126">
    <property type="component" value="Unassembled WGS sequence"/>
</dbReference>
<feature type="site" description="May play a role in metal incorporation in vivo" evidence="9">
    <location>
        <position position="90"/>
    </location>
</feature>
<dbReference type="PANTHER" id="PTHR23418:SF0">
    <property type="entry name" value="ACIREDUCTONE DIOXYGENASE"/>
    <property type="match status" value="1"/>
</dbReference>
<dbReference type="GO" id="GO:0051213">
    <property type="term" value="F:dioxygenase activity"/>
    <property type="evidence" value="ECO:0007669"/>
    <property type="project" value="UniProtKB-KW"/>
</dbReference>
<dbReference type="Gene3D" id="2.60.120.10">
    <property type="entry name" value="Jelly Rolls"/>
    <property type="match status" value="1"/>
</dbReference>
<comment type="cofactor">
    <cofactor evidence="9">
        <name>Ni(2+)</name>
        <dbReference type="ChEBI" id="CHEBI:49786"/>
    </cofactor>
    <text evidence="9">Binds 1 nickel ion per monomer.</text>
</comment>
<dbReference type="InterPro" id="IPR014710">
    <property type="entry name" value="RmlC-like_jellyroll"/>
</dbReference>
<feature type="binding site" evidence="9">
    <location>
        <position position="136"/>
    </location>
    <ligand>
        <name>Ni(2+)</name>
        <dbReference type="ChEBI" id="CHEBI:49786"/>
    </ligand>
</feature>
<keyword evidence="5 9" id="KW-0223">Dioxygenase</keyword>
<gene>
    <name evidence="9" type="primary">mtnD</name>
    <name evidence="10" type="ORF">GCM10009118_02060</name>
</gene>
<protein>
    <recommendedName>
        <fullName evidence="9">Acireductone dioxygenase</fullName>
    </recommendedName>
    <alternativeName>
        <fullName evidence="9">1,2-dihydroxy-3-keto-5-methylthiopentene dioxygenase</fullName>
        <shortName evidence="9">DHK-MTPene dioxygenase</shortName>
    </alternativeName>
    <alternativeName>
        <fullName evidence="9">Acireductone dioxygenase (Fe(2+)-requiring)</fullName>
        <shortName evidence="9">ARD'</shortName>
        <shortName evidence="9">Fe-ARD</shortName>
        <ecNumber evidence="9">1.13.11.54</ecNumber>
    </alternativeName>
    <alternativeName>
        <fullName evidence="9">Acireductone dioxygenase (Ni(2+)-requiring)</fullName>
        <shortName evidence="9">ARD</shortName>
        <shortName evidence="9">Ni-ARD</shortName>
        <ecNumber evidence="9">1.13.11.53</ecNumber>
    </alternativeName>
</protein>
<dbReference type="PANTHER" id="PTHR23418">
    <property type="entry name" value="ACIREDUCTONE DIOXYGENASE"/>
    <property type="match status" value="1"/>
</dbReference>
<accession>A0ABN1MLE3</accession>
<keyword evidence="7 9" id="KW-0408">Iron</keyword>
<keyword evidence="11" id="KW-1185">Reference proteome</keyword>
<comment type="cofactor">
    <cofactor evidence="9">
        <name>Fe(2+)</name>
        <dbReference type="ChEBI" id="CHEBI:29033"/>
    </cofactor>
    <text evidence="9">Binds 1 Fe(2+) cation per monomer.</text>
</comment>
<evidence type="ECO:0000256" key="5">
    <source>
        <dbReference type="ARBA" id="ARBA00022964"/>
    </source>
</evidence>
<comment type="pathway">
    <text evidence="9">Amino-acid biosynthesis; L-methionine biosynthesis via salvage pathway; L-methionine from S-methyl-5-thio-alpha-D-ribose 1-phosphate: step 5/6.</text>
</comment>
<dbReference type="Pfam" id="PF03079">
    <property type="entry name" value="ARD"/>
    <property type="match status" value="1"/>
</dbReference>
<feature type="binding site" evidence="9">
    <location>
        <position position="97"/>
    </location>
    <ligand>
        <name>Ni(2+)</name>
        <dbReference type="ChEBI" id="CHEBI:49786"/>
    </ligand>
</feature>
<feature type="binding site" evidence="9">
    <location>
        <position position="97"/>
    </location>
    <ligand>
        <name>Fe(2+)</name>
        <dbReference type="ChEBI" id="CHEBI:29033"/>
    </ligand>
</feature>
<evidence type="ECO:0000256" key="4">
    <source>
        <dbReference type="ARBA" id="ARBA00022723"/>
    </source>
</evidence>
<keyword evidence="8 9" id="KW-0486">Methionine biosynthesis</keyword>
<evidence type="ECO:0000313" key="11">
    <source>
        <dbReference type="Proteomes" id="UP001501126"/>
    </source>
</evidence>
<evidence type="ECO:0000256" key="1">
    <source>
        <dbReference type="ARBA" id="ARBA00000428"/>
    </source>
</evidence>
<name>A0ABN1MLE3_9FLAO</name>
<comment type="caution">
    <text evidence="10">The sequence shown here is derived from an EMBL/GenBank/DDBJ whole genome shotgun (WGS) entry which is preliminary data.</text>
</comment>
<evidence type="ECO:0000256" key="6">
    <source>
        <dbReference type="ARBA" id="ARBA00023002"/>
    </source>
</evidence>
<sequence length="173" mass="19689">MAVLSIPSTGQEIKDPAEIKQYLNQRGVFFAQWEASVVFEDTASQEEILEAYRHELEPYMSANGYTTADVISINKLTENYDAVRAKFLSEHTHSEDEVRFFVDGQGLFWFNLDGHDVFNVLCQSGDLISVPAGTKHWFDAGEKNPFVKAIRIFIDTSGWVPEYTHSGIEQKYI</sequence>
<evidence type="ECO:0000313" key="10">
    <source>
        <dbReference type="EMBL" id="GAA0873798.1"/>
    </source>
</evidence>
<dbReference type="EMBL" id="BAAAFH010000003">
    <property type="protein sequence ID" value="GAA0873798.1"/>
    <property type="molecule type" value="Genomic_DNA"/>
</dbReference>
<feature type="binding site" evidence="9">
    <location>
        <position position="91"/>
    </location>
    <ligand>
        <name>Fe(2+)</name>
        <dbReference type="ChEBI" id="CHEBI:29033"/>
    </ligand>
</feature>
<keyword evidence="4 9" id="KW-0479">Metal-binding</keyword>
<evidence type="ECO:0000256" key="9">
    <source>
        <dbReference type="HAMAP-Rule" id="MF_01682"/>
    </source>
</evidence>
<dbReference type="CDD" id="cd02232">
    <property type="entry name" value="cupin_ARD"/>
    <property type="match status" value="1"/>
</dbReference>
<keyword evidence="3 9" id="KW-0028">Amino-acid biosynthesis</keyword>
<comment type="subunit">
    <text evidence="9">Monomer.</text>
</comment>
<feature type="site" description="May play a role in transmitting local conformational changes" evidence="9">
    <location>
        <position position="96"/>
    </location>
</feature>
<proteinExistence type="inferred from homology"/>
<comment type="similarity">
    <text evidence="9">Belongs to the acireductone dioxygenase (ARD) family.</text>
</comment>
<evidence type="ECO:0000256" key="7">
    <source>
        <dbReference type="ARBA" id="ARBA00023004"/>
    </source>
</evidence>
<feature type="binding site" evidence="9">
    <location>
        <position position="93"/>
    </location>
    <ligand>
        <name>Ni(2+)</name>
        <dbReference type="ChEBI" id="CHEBI:49786"/>
    </ligand>
</feature>
<dbReference type="EC" id="1.13.11.54" evidence="9"/>
<feature type="binding site" evidence="9">
    <location>
        <position position="93"/>
    </location>
    <ligand>
        <name>Fe(2+)</name>
        <dbReference type="ChEBI" id="CHEBI:29033"/>
    </ligand>
</feature>
<dbReference type="EC" id="1.13.11.53" evidence="9"/>
<feature type="binding site" evidence="9">
    <location>
        <position position="136"/>
    </location>
    <ligand>
        <name>Fe(2+)</name>
        <dbReference type="ChEBI" id="CHEBI:29033"/>
    </ligand>
</feature>
<comment type="function">
    <text evidence="9">Catalyzes 2 different reactions between oxygene and the acireductone 1,2-dihydroxy-3-keto-5-methylthiopentene (DHK-MTPene) depending upon the metal bound in the active site. Fe-containing acireductone dioxygenase (Fe-ARD) produces formate and 2-keto-4-methylthiobutyrate (KMTB), the alpha-ketoacid precursor of methionine in the methionine recycle pathway. Ni-containing acireductone dioxygenase (Ni-ARD) produces methylthiopropionate, carbon monoxide and formate, and does not lie on the methionine recycle pathway.</text>
</comment>
<dbReference type="RefSeq" id="WP_343784188.1">
    <property type="nucleotide sequence ID" value="NZ_BAAAFH010000003.1"/>
</dbReference>
<evidence type="ECO:0000256" key="3">
    <source>
        <dbReference type="ARBA" id="ARBA00022605"/>
    </source>
</evidence>
<keyword evidence="6 9" id="KW-0560">Oxidoreductase</keyword>